<dbReference type="GO" id="GO:0030599">
    <property type="term" value="F:pectinesterase activity"/>
    <property type="evidence" value="ECO:0007669"/>
    <property type="project" value="TreeGrafter"/>
</dbReference>
<comment type="caution">
    <text evidence="1">The sequence shown here is derived from an EMBL/GenBank/DDBJ whole genome shotgun (WGS) entry which is preliminary data.</text>
</comment>
<accession>A0A9W6Y9J7</accession>
<dbReference type="InterPro" id="IPR011050">
    <property type="entry name" value="Pectin_lyase_fold/virulence"/>
</dbReference>
<dbReference type="InterPro" id="IPR012334">
    <property type="entry name" value="Pectin_lyas_fold"/>
</dbReference>
<protein>
    <submittedName>
        <fullName evidence="1">Unnamed protein product</fullName>
    </submittedName>
</protein>
<dbReference type="EMBL" id="BSXT01003976">
    <property type="protein sequence ID" value="GMF56362.1"/>
    <property type="molecule type" value="Genomic_DNA"/>
</dbReference>
<reference evidence="1" key="1">
    <citation type="submission" date="2023-04" db="EMBL/GenBank/DDBJ databases">
        <title>Phytophthora fragariaefolia NBRC 109709.</title>
        <authorList>
            <person name="Ichikawa N."/>
            <person name="Sato H."/>
            <person name="Tonouchi N."/>
        </authorList>
    </citation>
    <scope>NUCLEOTIDE SEQUENCE</scope>
    <source>
        <strain evidence="1">NBRC 109709</strain>
    </source>
</reference>
<evidence type="ECO:0000313" key="1">
    <source>
        <dbReference type="EMBL" id="GMF56362.1"/>
    </source>
</evidence>
<dbReference type="AlphaFoldDB" id="A0A9W6Y9J7"/>
<name>A0A9W6Y9J7_9STRA</name>
<dbReference type="Proteomes" id="UP001165121">
    <property type="component" value="Unassembled WGS sequence"/>
</dbReference>
<dbReference type="PANTHER" id="PTHR31321">
    <property type="entry name" value="ACYL-COA THIOESTER HYDROLASE YBHC-RELATED"/>
    <property type="match status" value="1"/>
</dbReference>
<dbReference type="PANTHER" id="PTHR31321:SF57">
    <property type="entry name" value="PECTINESTERASE 53-RELATED"/>
    <property type="match status" value="1"/>
</dbReference>
<dbReference type="OrthoDB" id="112458at2759"/>
<dbReference type="SUPFAM" id="SSF51126">
    <property type="entry name" value="Pectin lyase-like"/>
    <property type="match status" value="1"/>
</dbReference>
<dbReference type="GO" id="GO:0045490">
    <property type="term" value="P:pectin catabolic process"/>
    <property type="evidence" value="ECO:0007669"/>
    <property type="project" value="TreeGrafter"/>
</dbReference>
<organism evidence="1 2">
    <name type="scientific">Phytophthora fragariaefolia</name>
    <dbReference type="NCBI Taxonomy" id="1490495"/>
    <lineage>
        <taxon>Eukaryota</taxon>
        <taxon>Sar</taxon>
        <taxon>Stramenopiles</taxon>
        <taxon>Oomycota</taxon>
        <taxon>Peronosporomycetes</taxon>
        <taxon>Peronosporales</taxon>
        <taxon>Peronosporaceae</taxon>
        <taxon>Phytophthora</taxon>
    </lineage>
</organism>
<sequence>MCAKLYSKPYVNGTVDFIFDLKAKAWFESCDIKSIGAGSITTNGNRNSSSLSEYVINNARWNKDNNTANVYFMEFNNRGPGSASDQRVSFSSQLTAAVPITDILGANYKSEWFVDSKFV</sequence>
<dbReference type="Gene3D" id="2.160.20.10">
    <property type="entry name" value="Single-stranded right-handed beta-helix, Pectin lyase-like"/>
    <property type="match status" value="2"/>
</dbReference>
<evidence type="ECO:0000313" key="2">
    <source>
        <dbReference type="Proteomes" id="UP001165121"/>
    </source>
</evidence>
<gene>
    <name evidence="1" type="ORF">Pfra01_002389900</name>
</gene>
<keyword evidence="2" id="KW-1185">Reference proteome</keyword>
<proteinExistence type="predicted"/>